<dbReference type="EMBL" id="KL367481">
    <property type="protein sequence ID" value="KFD71643.1"/>
    <property type="molecule type" value="Genomic_DNA"/>
</dbReference>
<keyword evidence="3" id="KW-1185">Reference proteome</keyword>
<name>A0A085NQ97_9BILA</name>
<sequence length="164" mass="18843">MHFTSLHNLTPYKLTASMVVEIRHSKSILRICTIGSITTPNILIRVVGKGSGTMKLKEEKTRTPKRILGTELVELGCFSERFEYPFVPFSESLIMKDEALNLEPVDGWTVHPYLGKTETLECTHEYFRNSVITYYCFFFLSWITVYEKLAAAATHKWKKKENGA</sequence>
<dbReference type="AlphaFoldDB" id="A0A085NQ97"/>
<reference evidence="2 3" key="1">
    <citation type="journal article" date="2014" name="Nat. Genet.">
        <title>Genome and transcriptome of the porcine whipworm Trichuris suis.</title>
        <authorList>
            <person name="Jex A.R."/>
            <person name="Nejsum P."/>
            <person name="Schwarz E.M."/>
            <person name="Hu L."/>
            <person name="Young N.D."/>
            <person name="Hall R.S."/>
            <person name="Korhonen P.K."/>
            <person name="Liao S."/>
            <person name="Thamsborg S."/>
            <person name="Xia J."/>
            <person name="Xu P."/>
            <person name="Wang S."/>
            <person name="Scheerlinck J.P."/>
            <person name="Hofmann A."/>
            <person name="Sternberg P.W."/>
            <person name="Wang J."/>
            <person name="Gasser R.B."/>
        </authorList>
    </citation>
    <scope>NUCLEOTIDE SEQUENCE [LARGE SCALE GENOMIC DNA]</scope>
    <source>
        <strain evidence="2">DCEP-RM93F</strain>
        <strain evidence="1">DCEP-RM93M</strain>
    </source>
</reference>
<dbReference type="EMBL" id="KL363213">
    <property type="protein sequence ID" value="KFD53849.1"/>
    <property type="molecule type" value="Genomic_DNA"/>
</dbReference>
<proteinExistence type="predicted"/>
<dbReference type="Proteomes" id="UP000030758">
    <property type="component" value="Unassembled WGS sequence"/>
</dbReference>
<gene>
    <name evidence="1" type="ORF">M513_05355</name>
    <name evidence="2" type="ORF">M514_05355</name>
</gene>
<evidence type="ECO:0000313" key="2">
    <source>
        <dbReference type="EMBL" id="KFD71643.1"/>
    </source>
</evidence>
<dbReference type="Proteomes" id="UP000030764">
    <property type="component" value="Unassembled WGS sequence"/>
</dbReference>
<evidence type="ECO:0000313" key="1">
    <source>
        <dbReference type="EMBL" id="KFD53849.1"/>
    </source>
</evidence>
<evidence type="ECO:0000313" key="3">
    <source>
        <dbReference type="Proteomes" id="UP000030764"/>
    </source>
</evidence>
<organism evidence="2">
    <name type="scientific">Trichuris suis</name>
    <name type="common">pig whipworm</name>
    <dbReference type="NCBI Taxonomy" id="68888"/>
    <lineage>
        <taxon>Eukaryota</taxon>
        <taxon>Metazoa</taxon>
        <taxon>Ecdysozoa</taxon>
        <taxon>Nematoda</taxon>
        <taxon>Enoplea</taxon>
        <taxon>Dorylaimia</taxon>
        <taxon>Trichinellida</taxon>
        <taxon>Trichuridae</taxon>
        <taxon>Trichuris</taxon>
    </lineage>
</organism>
<protein>
    <submittedName>
        <fullName evidence="2">Uncharacterized protein</fullName>
    </submittedName>
</protein>
<accession>A0A085NQ97</accession>